<feature type="compositionally biased region" description="Basic and acidic residues" evidence="3">
    <location>
        <begin position="976"/>
        <end position="996"/>
    </location>
</feature>
<dbReference type="RefSeq" id="XP_038787755.1">
    <property type="nucleotide sequence ID" value="XM_038929483.1"/>
</dbReference>
<evidence type="ECO:0000259" key="5">
    <source>
        <dbReference type="PROSITE" id="PS51387"/>
    </source>
</evidence>
<dbReference type="PROSITE" id="PS51387">
    <property type="entry name" value="FAD_PCMH"/>
    <property type="match status" value="1"/>
</dbReference>
<reference evidence="6" key="1">
    <citation type="submission" date="2020-01" db="EMBL/GenBank/DDBJ databases">
        <authorList>
            <person name="Feng Z.H.Z."/>
        </authorList>
    </citation>
    <scope>NUCLEOTIDE SEQUENCE</scope>
    <source>
        <strain evidence="6">CBS107.38</strain>
    </source>
</reference>
<dbReference type="Gene3D" id="3.30.465.10">
    <property type="match status" value="2"/>
</dbReference>
<organism evidence="6 7">
    <name type="scientific">Alternaria burnsii</name>
    <dbReference type="NCBI Taxonomy" id="1187904"/>
    <lineage>
        <taxon>Eukaryota</taxon>
        <taxon>Fungi</taxon>
        <taxon>Dikarya</taxon>
        <taxon>Ascomycota</taxon>
        <taxon>Pezizomycotina</taxon>
        <taxon>Dothideomycetes</taxon>
        <taxon>Pleosporomycetidae</taxon>
        <taxon>Pleosporales</taxon>
        <taxon>Pleosporineae</taxon>
        <taxon>Pleosporaceae</taxon>
        <taxon>Alternaria</taxon>
        <taxon>Alternaria sect. Alternaria</taxon>
    </lineage>
</organism>
<dbReference type="InterPro" id="IPR016166">
    <property type="entry name" value="FAD-bd_PCMH"/>
</dbReference>
<accession>A0A8H7B731</accession>
<feature type="chain" id="PRO_5034032524" description="FAD-binding PCMH-type domain-containing protein" evidence="4">
    <location>
        <begin position="23"/>
        <end position="1010"/>
    </location>
</feature>
<dbReference type="Pfam" id="PF01565">
    <property type="entry name" value="FAD_binding_4"/>
    <property type="match status" value="1"/>
</dbReference>
<evidence type="ECO:0000313" key="6">
    <source>
        <dbReference type="EMBL" id="KAF7677577.1"/>
    </source>
</evidence>
<dbReference type="GeneID" id="62202661"/>
<dbReference type="GO" id="GO:0071949">
    <property type="term" value="F:FAD binding"/>
    <property type="evidence" value="ECO:0007669"/>
    <property type="project" value="InterPro"/>
</dbReference>
<keyword evidence="2" id="KW-0560">Oxidoreductase</keyword>
<dbReference type="GO" id="GO:0016491">
    <property type="term" value="F:oxidoreductase activity"/>
    <property type="evidence" value="ECO:0007669"/>
    <property type="project" value="UniProtKB-KW"/>
</dbReference>
<feature type="region of interest" description="Disordered" evidence="3">
    <location>
        <begin position="975"/>
        <end position="1010"/>
    </location>
</feature>
<dbReference type="InterPro" id="IPR050432">
    <property type="entry name" value="FAD-linked_Oxidoreductases_BP"/>
</dbReference>
<dbReference type="Proteomes" id="UP000596902">
    <property type="component" value="Unassembled WGS sequence"/>
</dbReference>
<evidence type="ECO:0000313" key="7">
    <source>
        <dbReference type="Proteomes" id="UP000596902"/>
    </source>
</evidence>
<dbReference type="InterPro" id="IPR016169">
    <property type="entry name" value="FAD-bd_PCMH_sub2"/>
</dbReference>
<dbReference type="InterPro" id="IPR012951">
    <property type="entry name" value="BBE"/>
</dbReference>
<dbReference type="InterPro" id="IPR006094">
    <property type="entry name" value="Oxid_FAD_bind_N"/>
</dbReference>
<feature type="signal peptide" evidence="4">
    <location>
        <begin position="1"/>
        <end position="22"/>
    </location>
</feature>
<dbReference type="PANTHER" id="PTHR13878:SF91">
    <property type="entry name" value="FAD BINDING DOMAIN PROTEIN (AFU_ORTHOLOGUE AFUA_6G12070)-RELATED"/>
    <property type="match status" value="1"/>
</dbReference>
<keyword evidence="7" id="KW-1185">Reference proteome</keyword>
<name>A0A8H7B731_9PLEO</name>
<keyword evidence="4" id="KW-0732">Signal</keyword>
<dbReference type="InterPro" id="IPR036318">
    <property type="entry name" value="FAD-bd_PCMH-like_sf"/>
</dbReference>
<protein>
    <recommendedName>
        <fullName evidence="5">FAD-binding PCMH-type domain-containing protein</fullName>
    </recommendedName>
</protein>
<reference evidence="6" key="2">
    <citation type="submission" date="2020-08" db="EMBL/GenBank/DDBJ databases">
        <title>Draft Genome Sequence of Cumin Blight Pathogen Alternaria burnsii.</title>
        <authorList>
            <person name="Feng Z."/>
        </authorList>
    </citation>
    <scope>NUCLEOTIDE SEQUENCE</scope>
    <source>
        <strain evidence="6">CBS107.38</strain>
    </source>
</reference>
<evidence type="ECO:0000256" key="3">
    <source>
        <dbReference type="SAM" id="MobiDB-lite"/>
    </source>
</evidence>
<proteinExistence type="inferred from homology"/>
<feature type="domain" description="FAD-binding PCMH-type" evidence="5">
    <location>
        <begin position="189"/>
        <end position="368"/>
    </location>
</feature>
<dbReference type="EMBL" id="JAAABM010000005">
    <property type="protein sequence ID" value="KAF7677577.1"/>
    <property type="molecule type" value="Genomic_DNA"/>
</dbReference>
<dbReference type="SUPFAM" id="SSF56176">
    <property type="entry name" value="FAD-binding/transporter-associated domain-like"/>
    <property type="match status" value="1"/>
</dbReference>
<evidence type="ECO:0000256" key="1">
    <source>
        <dbReference type="ARBA" id="ARBA00005466"/>
    </source>
</evidence>
<comment type="similarity">
    <text evidence="1">Belongs to the oxygen-dependent FAD-linked oxidoreductase family.</text>
</comment>
<evidence type="ECO:0000256" key="2">
    <source>
        <dbReference type="ARBA" id="ARBA00023002"/>
    </source>
</evidence>
<gene>
    <name evidence="6" type="ORF">GT037_004436</name>
</gene>
<dbReference type="AlphaFoldDB" id="A0A8H7B731"/>
<dbReference type="Pfam" id="PF08031">
    <property type="entry name" value="BBE"/>
    <property type="match status" value="1"/>
</dbReference>
<feature type="region of interest" description="Disordered" evidence="3">
    <location>
        <begin position="656"/>
        <end position="675"/>
    </location>
</feature>
<sequence>MAPMQRLATCFLLVVSPVAVLGQSSSFPNVEPAATFVPATPVAGAPLQEAENLQLTDAVIERLVTEQGVSEYAEYFAFDDSTAASDARVRRTASASCKTFPGDSEWPKENVWNIFNVLLGGSLIPTKPIAASCYDSKWGKKDGAKCTEVTNKFTDPLFHHADPTSNMWPIFQGRTCMPKNDTDGKSCTLGGYPEYAIKVTNVAQIQLAINFARATNLRLVIKNTGHCYLGKSTGAGALSLWMHNMDQIDYLPNYKGPGYSGPAFKVAAGVTVRQIYEAADKYDVTVLGAVSWSVGWAGGMITGGGQNPLAGVYGMSADHVVAFQVVTADGRFITVSEASNPDLFWALRGGGGGTFAVVVSVIVRVHPKINVVTAGWYLDASNNSLEDFWKGTKKFYEVFLDWAESGIYSFFIMGNQPQPFLSMAYLFAANHTAESYDKVVNPFFDYLDTNNITLTKPHTSVAHNNFYSAYQAAWGSNNFPIGLDNSLPANRIVPRRNFQEKFNETYALIKEHVSAGKHLLGYHKTPVKYANTNNAISPAWRECGMFMVTSSNKSMDHSTPEALKLANKDLQENILQPWRDISPVSEGGGTYLNEASVEEPDWQESFYGGYYPKLSQIKRKWDPTDVFYATTAVGSERWVVQDGEQGVQTQNGRLNSVNMQNRDTPPHSGPNTPETQMLRYSPIITTDDLATPTSLPSVSLTPTPKTWRCKASENPTQDEVEADLLLKRHQQDLLVLTSLNDNSTLHWRPSWFKQAPFNNSIWTLHNPPNVVTEKLPNSVPQSKDYYTRRMRQQSDRPPIYIKTWDHWDRYCELYGVPPDLLSEYQVGLMRLGLPRTEKGALCAPPSYPLYPEPQPRGCGHYILDLSTYTTHLPSKFRSINHDAGFPEDVQVVVVHSDGALIVERKDEMHKHRIKWTLSDGKTENGGDSGYDVVTDSLKQQGSARRWTYVPWTSEQDESCKRLSLVVKLKVNHKRKYETTREDETTGIAHKTEDQKPNKKNNVSRMLRELQ</sequence>
<dbReference type="PANTHER" id="PTHR13878">
    <property type="entry name" value="GULONOLACTONE OXIDASE"/>
    <property type="match status" value="1"/>
</dbReference>
<comment type="caution">
    <text evidence="6">The sequence shown here is derived from an EMBL/GenBank/DDBJ whole genome shotgun (WGS) entry which is preliminary data.</text>
</comment>
<evidence type="ECO:0000256" key="4">
    <source>
        <dbReference type="SAM" id="SignalP"/>
    </source>
</evidence>